<gene>
    <name evidence="1" type="ORF">RHMOL_Rhmol04G0195200</name>
</gene>
<keyword evidence="2" id="KW-1185">Reference proteome</keyword>
<evidence type="ECO:0000313" key="2">
    <source>
        <dbReference type="Proteomes" id="UP001062846"/>
    </source>
</evidence>
<accession>A0ACC0P4F5</accession>
<name>A0ACC0P4F5_RHOML</name>
<sequence>MPTNSISKFENLIESFTALSLSPEIPLLHLSYDLPPASPMFEKKKGHSRRQTCSQME</sequence>
<organism evidence="1 2">
    <name type="scientific">Rhododendron molle</name>
    <name type="common">Chinese azalea</name>
    <name type="synonym">Azalea mollis</name>
    <dbReference type="NCBI Taxonomy" id="49168"/>
    <lineage>
        <taxon>Eukaryota</taxon>
        <taxon>Viridiplantae</taxon>
        <taxon>Streptophyta</taxon>
        <taxon>Embryophyta</taxon>
        <taxon>Tracheophyta</taxon>
        <taxon>Spermatophyta</taxon>
        <taxon>Magnoliopsida</taxon>
        <taxon>eudicotyledons</taxon>
        <taxon>Gunneridae</taxon>
        <taxon>Pentapetalae</taxon>
        <taxon>asterids</taxon>
        <taxon>Ericales</taxon>
        <taxon>Ericaceae</taxon>
        <taxon>Ericoideae</taxon>
        <taxon>Rhodoreae</taxon>
        <taxon>Rhododendron</taxon>
    </lineage>
</organism>
<proteinExistence type="predicted"/>
<comment type="caution">
    <text evidence="1">The sequence shown here is derived from an EMBL/GenBank/DDBJ whole genome shotgun (WGS) entry which is preliminary data.</text>
</comment>
<dbReference type="EMBL" id="CM046391">
    <property type="protein sequence ID" value="KAI8559708.1"/>
    <property type="molecule type" value="Genomic_DNA"/>
</dbReference>
<protein>
    <submittedName>
        <fullName evidence="1">Uncharacterized protein</fullName>
    </submittedName>
</protein>
<evidence type="ECO:0000313" key="1">
    <source>
        <dbReference type="EMBL" id="KAI8559708.1"/>
    </source>
</evidence>
<reference evidence="1" key="1">
    <citation type="submission" date="2022-02" db="EMBL/GenBank/DDBJ databases">
        <title>Plant Genome Project.</title>
        <authorList>
            <person name="Zhang R.-G."/>
        </authorList>
    </citation>
    <scope>NUCLEOTIDE SEQUENCE</scope>
    <source>
        <strain evidence="1">AT1</strain>
    </source>
</reference>
<dbReference type="Proteomes" id="UP001062846">
    <property type="component" value="Chromosome 4"/>
</dbReference>